<proteinExistence type="predicted"/>
<gene>
    <name evidence="1" type="ORF">NDU88_008353</name>
</gene>
<feature type="non-terminal residue" evidence="1">
    <location>
        <position position="60"/>
    </location>
</feature>
<reference evidence="1" key="1">
    <citation type="journal article" date="2022" name="bioRxiv">
        <title>Sequencing and chromosome-scale assembly of the giantPleurodeles waltlgenome.</title>
        <authorList>
            <person name="Brown T."/>
            <person name="Elewa A."/>
            <person name="Iarovenko S."/>
            <person name="Subramanian E."/>
            <person name="Araus A.J."/>
            <person name="Petzold A."/>
            <person name="Susuki M."/>
            <person name="Suzuki K.-i.T."/>
            <person name="Hayashi T."/>
            <person name="Toyoda A."/>
            <person name="Oliveira C."/>
            <person name="Osipova E."/>
            <person name="Leigh N.D."/>
            <person name="Simon A."/>
            <person name="Yun M.H."/>
        </authorList>
    </citation>
    <scope>NUCLEOTIDE SEQUENCE</scope>
    <source>
        <strain evidence="1">20211129_DDA</strain>
        <tissue evidence="1">Liver</tissue>
    </source>
</reference>
<dbReference type="EMBL" id="JANPWB010000010">
    <property type="protein sequence ID" value="KAJ1142025.1"/>
    <property type="molecule type" value="Genomic_DNA"/>
</dbReference>
<organism evidence="1 2">
    <name type="scientific">Pleurodeles waltl</name>
    <name type="common">Iberian ribbed newt</name>
    <dbReference type="NCBI Taxonomy" id="8319"/>
    <lineage>
        <taxon>Eukaryota</taxon>
        <taxon>Metazoa</taxon>
        <taxon>Chordata</taxon>
        <taxon>Craniata</taxon>
        <taxon>Vertebrata</taxon>
        <taxon>Euteleostomi</taxon>
        <taxon>Amphibia</taxon>
        <taxon>Batrachia</taxon>
        <taxon>Caudata</taxon>
        <taxon>Salamandroidea</taxon>
        <taxon>Salamandridae</taxon>
        <taxon>Pleurodelinae</taxon>
        <taxon>Pleurodeles</taxon>
    </lineage>
</organism>
<evidence type="ECO:0000313" key="1">
    <source>
        <dbReference type="EMBL" id="KAJ1142025.1"/>
    </source>
</evidence>
<keyword evidence="2" id="KW-1185">Reference proteome</keyword>
<dbReference type="AlphaFoldDB" id="A0AAV7QUE6"/>
<protein>
    <submittedName>
        <fullName evidence="1">Uncharacterized protein</fullName>
    </submittedName>
</protein>
<accession>A0AAV7QUE6</accession>
<feature type="non-terminal residue" evidence="1">
    <location>
        <position position="1"/>
    </location>
</feature>
<comment type="caution">
    <text evidence="1">The sequence shown here is derived from an EMBL/GenBank/DDBJ whole genome shotgun (WGS) entry which is preliminary data.</text>
</comment>
<dbReference type="Proteomes" id="UP001066276">
    <property type="component" value="Chromosome 6"/>
</dbReference>
<evidence type="ECO:0000313" key="2">
    <source>
        <dbReference type="Proteomes" id="UP001066276"/>
    </source>
</evidence>
<name>A0AAV7QUE6_PLEWA</name>
<sequence>RAKCFSESTNSLCVLADIHAGHTRANFDCRLHAPRRITEFWSEFSYRFGIWEAALRFLER</sequence>